<dbReference type="Proteomes" id="UP000242818">
    <property type="component" value="Unassembled WGS sequence"/>
</dbReference>
<dbReference type="InterPro" id="IPR001584">
    <property type="entry name" value="Integrase_cat-core"/>
</dbReference>
<dbReference type="PROSITE" id="PS50994">
    <property type="entry name" value="INTEGRASE"/>
    <property type="match status" value="1"/>
</dbReference>
<accession>A0A1C4GCF7</accession>
<dbReference type="EMBL" id="FMAR01000052">
    <property type="protein sequence ID" value="SCC65451.1"/>
    <property type="molecule type" value="Genomic_DNA"/>
</dbReference>
<dbReference type="Gene3D" id="3.30.420.10">
    <property type="entry name" value="Ribonuclease H-like superfamily/Ribonuclease H"/>
    <property type="match status" value="1"/>
</dbReference>
<name>A0A1C4GCF7_9BACT</name>
<dbReference type="GO" id="GO:0015074">
    <property type="term" value="P:DNA integration"/>
    <property type="evidence" value="ECO:0007669"/>
    <property type="project" value="InterPro"/>
</dbReference>
<dbReference type="InterPro" id="IPR036397">
    <property type="entry name" value="RNaseH_sf"/>
</dbReference>
<evidence type="ECO:0000259" key="1">
    <source>
        <dbReference type="PROSITE" id="PS50994"/>
    </source>
</evidence>
<dbReference type="NCBIfam" id="NF033516">
    <property type="entry name" value="transpos_IS3"/>
    <property type="match status" value="1"/>
</dbReference>
<dbReference type="Pfam" id="PF00665">
    <property type="entry name" value="rve"/>
    <property type="match status" value="1"/>
</dbReference>
<evidence type="ECO:0000313" key="2">
    <source>
        <dbReference type="EMBL" id="SCC65451.1"/>
    </source>
</evidence>
<keyword evidence="3" id="KW-1185">Reference proteome</keyword>
<dbReference type="GO" id="GO:0003676">
    <property type="term" value="F:nucleic acid binding"/>
    <property type="evidence" value="ECO:0007669"/>
    <property type="project" value="InterPro"/>
</dbReference>
<feature type="domain" description="Integrase catalytic" evidence="1">
    <location>
        <begin position="74"/>
        <end position="237"/>
    </location>
</feature>
<dbReference type="STRING" id="1335309.GA0116948_1521"/>
<dbReference type="AlphaFoldDB" id="A0A1C4GCF7"/>
<dbReference type="InterPro" id="IPR025948">
    <property type="entry name" value="HTH-like_dom"/>
</dbReference>
<dbReference type="InterPro" id="IPR012337">
    <property type="entry name" value="RNaseH-like_sf"/>
</dbReference>
<gene>
    <name evidence="2" type="ORF">GA0116948_1521</name>
</gene>
<sequence length="250" mass="30069">MVENKIVVQQIEKVLSQEFCCYGYKNMTAELREMGWVINHKKVYRLMKESKLLYGSRIRPIPFKRDFIRFRSLQPERPLQYLSMDIKYVYIHGTGRNVLLLTVIDIYSRKVLIYLLRSHIKKGDVLLMLSLMLLEYKAEGMSIRNDNGSQFIAQAVREYLKEKGIYQEFSHVATPEDNVYIEAFHSNLQREVMDRYEFDSIYHAQMVLDRYYEWYNEKRRHGALKRQTPNYVFKNFNPVPFENEKLLSYL</sequence>
<organism evidence="2 3">
    <name type="scientific">Chitinophaga costaii</name>
    <dbReference type="NCBI Taxonomy" id="1335309"/>
    <lineage>
        <taxon>Bacteria</taxon>
        <taxon>Pseudomonadati</taxon>
        <taxon>Bacteroidota</taxon>
        <taxon>Chitinophagia</taxon>
        <taxon>Chitinophagales</taxon>
        <taxon>Chitinophagaceae</taxon>
        <taxon>Chitinophaga</taxon>
    </lineage>
</organism>
<dbReference type="Pfam" id="PF13276">
    <property type="entry name" value="HTH_21"/>
    <property type="match status" value="1"/>
</dbReference>
<proteinExistence type="predicted"/>
<dbReference type="Pfam" id="PF13333">
    <property type="entry name" value="rve_2"/>
    <property type="match status" value="1"/>
</dbReference>
<protein>
    <submittedName>
        <fullName evidence="2">Transposase InsO and inactivated derivatives</fullName>
    </submittedName>
</protein>
<dbReference type="PANTHER" id="PTHR47515">
    <property type="entry name" value="LOW CALCIUM RESPONSE LOCUS PROTEIN T"/>
    <property type="match status" value="1"/>
</dbReference>
<dbReference type="SUPFAM" id="SSF53098">
    <property type="entry name" value="Ribonuclease H-like"/>
    <property type="match status" value="1"/>
</dbReference>
<evidence type="ECO:0000313" key="3">
    <source>
        <dbReference type="Proteomes" id="UP000242818"/>
    </source>
</evidence>
<dbReference type="InterPro" id="IPR048020">
    <property type="entry name" value="Transpos_IS3"/>
</dbReference>
<reference evidence="2 3" key="1">
    <citation type="submission" date="2016-08" db="EMBL/GenBank/DDBJ databases">
        <authorList>
            <person name="Seilhamer J.J."/>
        </authorList>
    </citation>
    <scope>NUCLEOTIDE SEQUENCE [LARGE SCALE GENOMIC DNA]</scope>
    <source>
        <strain evidence="2 3">A37T2</strain>
    </source>
</reference>
<dbReference type="PANTHER" id="PTHR47515:SF2">
    <property type="entry name" value="INTEGRASE CORE DOMAIN PROTEIN"/>
    <property type="match status" value="1"/>
</dbReference>